<keyword evidence="4" id="KW-0547">Nucleotide-binding</keyword>
<dbReference type="PANTHER" id="PTHR34139">
    <property type="entry name" value="UPF0331 PROTEIN MJ0127"/>
    <property type="match status" value="1"/>
</dbReference>
<organism evidence="7 8">
    <name type="scientific">Phormidesmis priestleyi ULC007</name>
    <dbReference type="NCBI Taxonomy" id="1920490"/>
    <lineage>
        <taxon>Bacteria</taxon>
        <taxon>Bacillati</taxon>
        <taxon>Cyanobacteriota</taxon>
        <taxon>Cyanophyceae</taxon>
        <taxon>Leptolyngbyales</taxon>
        <taxon>Leptolyngbyaceae</taxon>
        <taxon>Phormidesmis</taxon>
    </lineage>
</organism>
<name>A0A2T1DDP7_9CYAN</name>
<dbReference type="GO" id="GO:0016787">
    <property type="term" value="F:hydrolase activity"/>
    <property type="evidence" value="ECO:0007669"/>
    <property type="project" value="UniProtKB-KW"/>
</dbReference>
<dbReference type="STRING" id="1920490.GCA_001895925_00400"/>
<gene>
    <name evidence="7" type="ORF">C7B65_15065</name>
</gene>
<reference evidence="7 8" key="2">
    <citation type="submission" date="2018-03" db="EMBL/GenBank/DDBJ databases">
        <title>The ancient ancestry and fast evolution of plastids.</title>
        <authorList>
            <person name="Moore K.R."/>
            <person name="Magnabosco C."/>
            <person name="Momper L."/>
            <person name="Gold D.A."/>
            <person name="Bosak T."/>
            <person name="Fournier G.P."/>
        </authorList>
    </citation>
    <scope>NUCLEOTIDE SEQUENCE [LARGE SCALE GENOMIC DNA]</scope>
    <source>
        <strain evidence="7 8">ULC007</strain>
    </source>
</reference>
<keyword evidence="2" id="KW-1277">Toxin-antitoxin system</keyword>
<keyword evidence="8" id="KW-1185">Reference proteome</keyword>
<dbReference type="PANTHER" id="PTHR34139:SF1">
    <property type="entry name" value="RNASE MJ1380-RELATED"/>
    <property type="match status" value="1"/>
</dbReference>
<dbReference type="Gene3D" id="1.20.120.580">
    <property type="entry name" value="bsu32300-like"/>
    <property type="match status" value="1"/>
</dbReference>
<dbReference type="InterPro" id="IPR008201">
    <property type="entry name" value="HepT-like"/>
</dbReference>
<evidence type="ECO:0000256" key="4">
    <source>
        <dbReference type="ARBA" id="ARBA00022741"/>
    </source>
</evidence>
<protein>
    <submittedName>
        <fullName evidence="7">DUF86 domain-containing protein</fullName>
    </submittedName>
</protein>
<dbReference type="GO" id="GO:0110001">
    <property type="term" value="C:toxin-antitoxin complex"/>
    <property type="evidence" value="ECO:0007669"/>
    <property type="project" value="InterPro"/>
</dbReference>
<reference evidence="7 8" key="1">
    <citation type="submission" date="2018-02" db="EMBL/GenBank/DDBJ databases">
        <authorList>
            <person name="Cohen D.B."/>
            <person name="Kent A.D."/>
        </authorList>
    </citation>
    <scope>NUCLEOTIDE SEQUENCE [LARGE SCALE GENOMIC DNA]</scope>
    <source>
        <strain evidence="7 8">ULC007</strain>
    </source>
</reference>
<dbReference type="InterPro" id="IPR037038">
    <property type="entry name" value="HepT-like_sf"/>
</dbReference>
<evidence type="ECO:0000313" key="7">
    <source>
        <dbReference type="EMBL" id="PSB18609.1"/>
    </source>
</evidence>
<evidence type="ECO:0000256" key="3">
    <source>
        <dbReference type="ARBA" id="ARBA00022722"/>
    </source>
</evidence>
<evidence type="ECO:0000256" key="6">
    <source>
        <dbReference type="ARBA" id="ARBA00024207"/>
    </source>
</evidence>
<evidence type="ECO:0000256" key="2">
    <source>
        <dbReference type="ARBA" id="ARBA00022649"/>
    </source>
</evidence>
<dbReference type="GO" id="GO:0004540">
    <property type="term" value="F:RNA nuclease activity"/>
    <property type="evidence" value="ECO:0007669"/>
    <property type="project" value="InterPro"/>
</dbReference>
<proteinExistence type="inferred from homology"/>
<dbReference type="GO" id="GO:0000166">
    <property type="term" value="F:nucleotide binding"/>
    <property type="evidence" value="ECO:0007669"/>
    <property type="project" value="UniProtKB-KW"/>
</dbReference>
<dbReference type="OrthoDB" id="9810538at2"/>
<comment type="similarity">
    <text evidence="6">Belongs to the HepT RNase toxin family.</text>
</comment>
<keyword evidence="1" id="KW-0597">Phosphoprotein</keyword>
<dbReference type="InterPro" id="IPR051813">
    <property type="entry name" value="HepT_RNase_toxin"/>
</dbReference>
<dbReference type="EMBL" id="PVWG01000016">
    <property type="protein sequence ID" value="PSB18609.1"/>
    <property type="molecule type" value="Genomic_DNA"/>
</dbReference>
<accession>A0A2T1DDP7</accession>
<evidence type="ECO:0000256" key="1">
    <source>
        <dbReference type="ARBA" id="ARBA00022553"/>
    </source>
</evidence>
<dbReference type="AlphaFoldDB" id="A0A2T1DDP7"/>
<dbReference type="Pfam" id="PF01934">
    <property type="entry name" value="HepT-like"/>
    <property type="match status" value="1"/>
</dbReference>
<comment type="caution">
    <text evidence="7">The sequence shown here is derived from an EMBL/GenBank/DDBJ whole genome shotgun (WGS) entry which is preliminary data.</text>
</comment>
<keyword evidence="3" id="KW-0540">Nuclease</keyword>
<sequence>MSRIDDPTRLRHMQDSAIEAMSFVENCTRKDLDSDRMLTLALVKDIEIIGEAAGRVSADCKAKYPQVPWLQMIGMRNRLTHAYFEIDLDIVWEVVTNDLPPLVAELEKIIALET</sequence>
<keyword evidence="5" id="KW-0378">Hydrolase</keyword>
<dbReference type="Proteomes" id="UP000238634">
    <property type="component" value="Unassembled WGS sequence"/>
</dbReference>
<dbReference type="RefSeq" id="WP_073072522.1">
    <property type="nucleotide sequence ID" value="NZ_MPPI01000016.1"/>
</dbReference>
<evidence type="ECO:0000313" key="8">
    <source>
        <dbReference type="Proteomes" id="UP000238634"/>
    </source>
</evidence>
<evidence type="ECO:0000256" key="5">
    <source>
        <dbReference type="ARBA" id="ARBA00022801"/>
    </source>
</evidence>